<organism evidence="2 3">
    <name type="scientific">Luteococcus peritonei</name>
    <dbReference type="NCBI Taxonomy" id="88874"/>
    <lineage>
        <taxon>Bacteria</taxon>
        <taxon>Bacillati</taxon>
        <taxon>Actinomycetota</taxon>
        <taxon>Actinomycetes</taxon>
        <taxon>Propionibacteriales</taxon>
        <taxon>Propionibacteriaceae</taxon>
        <taxon>Luteococcus</taxon>
    </lineage>
</organism>
<protein>
    <submittedName>
        <fullName evidence="2">Siderophore-interacting protein</fullName>
    </submittedName>
</protein>
<dbReference type="EMBL" id="JBHUFZ010000002">
    <property type="protein sequence ID" value="MFD1888725.1"/>
    <property type="molecule type" value="Genomic_DNA"/>
</dbReference>
<dbReference type="PANTHER" id="PTHR30157">
    <property type="entry name" value="FERRIC REDUCTASE, NADPH-DEPENDENT"/>
    <property type="match status" value="1"/>
</dbReference>
<dbReference type="PROSITE" id="PS51384">
    <property type="entry name" value="FAD_FR"/>
    <property type="match status" value="1"/>
</dbReference>
<accession>A0ABW4RRP3</accession>
<dbReference type="Pfam" id="PF08021">
    <property type="entry name" value="FAD_binding_9"/>
    <property type="match status" value="1"/>
</dbReference>
<dbReference type="RefSeq" id="WP_343871805.1">
    <property type="nucleotide sequence ID" value="NZ_BAAAIX010000002.1"/>
</dbReference>
<dbReference type="InterPro" id="IPR039261">
    <property type="entry name" value="FNR_nucleotide-bd"/>
</dbReference>
<evidence type="ECO:0000259" key="1">
    <source>
        <dbReference type="PROSITE" id="PS51384"/>
    </source>
</evidence>
<name>A0ABW4RRP3_9ACTN</name>
<reference evidence="3" key="1">
    <citation type="journal article" date="2019" name="Int. J. Syst. Evol. Microbiol.">
        <title>The Global Catalogue of Microorganisms (GCM) 10K type strain sequencing project: providing services to taxonomists for standard genome sequencing and annotation.</title>
        <authorList>
            <consortium name="The Broad Institute Genomics Platform"/>
            <consortium name="The Broad Institute Genome Sequencing Center for Infectious Disease"/>
            <person name="Wu L."/>
            <person name="Ma J."/>
        </authorList>
    </citation>
    <scope>NUCLEOTIDE SEQUENCE [LARGE SCALE GENOMIC DNA]</scope>
    <source>
        <strain evidence="3">CAIM 431</strain>
    </source>
</reference>
<dbReference type="Proteomes" id="UP001597326">
    <property type="component" value="Unassembled WGS sequence"/>
</dbReference>
<evidence type="ECO:0000313" key="2">
    <source>
        <dbReference type="EMBL" id="MFD1888725.1"/>
    </source>
</evidence>
<dbReference type="InterPro" id="IPR017927">
    <property type="entry name" value="FAD-bd_FR_type"/>
</dbReference>
<feature type="domain" description="FAD-binding FR-type" evidence="1">
    <location>
        <begin position="16"/>
        <end position="164"/>
    </location>
</feature>
<sequence>MPNLKLSKEVRMGVAYRMFHTRLVRRERLSASFVRLTLAGPDLADCSPTLLDQRVKLVFGAAEQLGALAAAEDWYVDWQKLGTDAPALRTYTLSAVRPAEDGSGEVDLDVVVHETDGSPAPGTQFARDAALGTVVGLVAGDRTQEGHDSIGVAWKGHTAREVLLIGDETALPAVANIVRTLPAGCRGCVLLEVPHESDIRLLEAPSGVRTEWYVRSRGERLAREQAAAHASRPSVAPDELVWEEPVEADAGERFAWVAGEAGWVKQLRPVVSELGFRREQQSIMGYWKQATG</sequence>
<proteinExistence type="predicted"/>
<dbReference type="Gene3D" id="3.40.50.80">
    <property type="entry name" value="Nucleotide-binding domain of ferredoxin-NADP reductase (FNR) module"/>
    <property type="match status" value="1"/>
</dbReference>
<dbReference type="CDD" id="cd06193">
    <property type="entry name" value="siderophore_interacting"/>
    <property type="match status" value="1"/>
</dbReference>
<dbReference type="InterPro" id="IPR013113">
    <property type="entry name" value="SIP_FAD-bd"/>
</dbReference>
<comment type="caution">
    <text evidence="2">The sequence shown here is derived from an EMBL/GenBank/DDBJ whole genome shotgun (WGS) entry which is preliminary data.</text>
</comment>
<dbReference type="InterPro" id="IPR007037">
    <property type="entry name" value="SIP_rossman_dom"/>
</dbReference>
<gene>
    <name evidence="2" type="ORF">ACFSCS_00795</name>
</gene>
<dbReference type="Pfam" id="PF04954">
    <property type="entry name" value="SIP"/>
    <property type="match status" value="1"/>
</dbReference>
<dbReference type="PANTHER" id="PTHR30157:SF0">
    <property type="entry name" value="NADPH-DEPENDENT FERRIC-CHELATE REDUCTASE"/>
    <property type="match status" value="1"/>
</dbReference>
<dbReference type="Gene3D" id="2.40.30.10">
    <property type="entry name" value="Translation factors"/>
    <property type="match status" value="1"/>
</dbReference>
<evidence type="ECO:0000313" key="3">
    <source>
        <dbReference type="Proteomes" id="UP001597326"/>
    </source>
</evidence>
<keyword evidence="3" id="KW-1185">Reference proteome</keyword>
<dbReference type="InterPro" id="IPR039374">
    <property type="entry name" value="SIP_fam"/>
</dbReference>